<dbReference type="EMBL" id="JACPUR010000001">
    <property type="protein sequence ID" value="MBI3126194.1"/>
    <property type="molecule type" value="Genomic_DNA"/>
</dbReference>
<sequence>MREGREVWITGAGMVSPLGGSLEASWRGVREGRTGIARHPRPEGSSFPERFLYRGEIAGFEEPPEGSPKLASQRKFLNRSSILGLHAVREALARSGADPAALPPERKSLYVGAGDFTRLGSLEFYSALRQTAGPDWKAPEAGALNEAVLHQVNPFFLLEGLTNNIFSYLTAQYEMMGPNGSFSSLSATGSQALECCERVLRMGEADLGIAVGCGSWSNPIILFELEGLGILSQARDGAASFRPFDRRRDGFFPAEGAAALVLEPAEIARARGARPLGRILGTGNFQELSPERSLAAPREAAGKACRVALAESGLGAGEMAFVLPHGSGTPGGDAAELAALKSFFEAEGASLPLSGLKPYTGHMGAASDLGEILFGLKALEEGSLPPTPGFERADPGLEGLDIPSAPRSVKGAAFLSLSLGLGGQASALVVALP</sequence>
<evidence type="ECO:0000259" key="4">
    <source>
        <dbReference type="PROSITE" id="PS52004"/>
    </source>
</evidence>
<proteinExistence type="inferred from homology"/>
<gene>
    <name evidence="5" type="ORF">HYZ11_01145</name>
</gene>
<evidence type="ECO:0000313" key="6">
    <source>
        <dbReference type="Proteomes" id="UP000782312"/>
    </source>
</evidence>
<dbReference type="GO" id="GO:0004315">
    <property type="term" value="F:3-oxoacyl-[acyl-carrier-protein] synthase activity"/>
    <property type="evidence" value="ECO:0007669"/>
    <property type="project" value="TreeGrafter"/>
</dbReference>
<protein>
    <recommendedName>
        <fullName evidence="4">Ketosynthase family 3 (KS3) domain-containing protein</fullName>
    </recommendedName>
</protein>
<dbReference type="PANTHER" id="PTHR11712:SF336">
    <property type="entry name" value="3-OXOACYL-[ACYL-CARRIER-PROTEIN] SYNTHASE, MITOCHONDRIAL"/>
    <property type="match status" value="1"/>
</dbReference>
<dbReference type="Proteomes" id="UP000782312">
    <property type="component" value="Unassembled WGS sequence"/>
</dbReference>
<dbReference type="SMART" id="SM00825">
    <property type="entry name" value="PKS_KS"/>
    <property type="match status" value="1"/>
</dbReference>
<organism evidence="5 6">
    <name type="scientific">Tectimicrobiota bacterium</name>
    <dbReference type="NCBI Taxonomy" id="2528274"/>
    <lineage>
        <taxon>Bacteria</taxon>
        <taxon>Pseudomonadati</taxon>
        <taxon>Nitrospinota/Tectimicrobiota group</taxon>
        <taxon>Candidatus Tectimicrobiota</taxon>
    </lineage>
</organism>
<dbReference type="AlphaFoldDB" id="A0A932HV16"/>
<dbReference type="InterPro" id="IPR014030">
    <property type="entry name" value="Ketoacyl_synth_N"/>
</dbReference>
<evidence type="ECO:0000256" key="1">
    <source>
        <dbReference type="ARBA" id="ARBA00008467"/>
    </source>
</evidence>
<dbReference type="GO" id="GO:0005829">
    <property type="term" value="C:cytosol"/>
    <property type="evidence" value="ECO:0007669"/>
    <property type="project" value="TreeGrafter"/>
</dbReference>
<evidence type="ECO:0000256" key="2">
    <source>
        <dbReference type="ARBA" id="ARBA00022679"/>
    </source>
</evidence>
<name>A0A932HV16_UNCTE</name>
<keyword evidence="2 3" id="KW-0808">Transferase</keyword>
<comment type="similarity">
    <text evidence="1 3">Belongs to the thiolase-like superfamily. Beta-ketoacyl-ACP synthases family.</text>
</comment>
<evidence type="ECO:0000256" key="3">
    <source>
        <dbReference type="RuleBase" id="RU003694"/>
    </source>
</evidence>
<dbReference type="InterPro" id="IPR000794">
    <property type="entry name" value="Beta-ketoacyl_synthase"/>
</dbReference>
<feature type="domain" description="Ketosynthase family 3 (KS3)" evidence="4">
    <location>
        <begin position="4"/>
        <end position="432"/>
    </location>
</feature>
<dbReference type="GO" id="GO:0006633">
    <property type="term" value="P:fatty acid biosynthetic process"/>
    <property type="evidence" value="ECO:0007669"/>
    <property type="project" value="TreeGrafter"/>
</dbReference>
<dbReference type="InterPro" id="IPR014031">
    <property type="entry name" value="Ketoacyl_synth_C"/>
</dbReference>
<reference evidence="5" key="1">
    <citation type="submission" date="2020-07" db="EMBL/GenBank/DDBJ databases">
        <title>Huge and variable diversity of episymbiotic CPR bacteria and DPANN archaea in groundwater ecosystems.</title>
        <authorList>
            <person name="He C.Y."/>
            <person name="Keren R."/>
            <person name="Whittaker M."/>
            <person name="Farag I.F."/>
            <person name="Doudna J."/>
            <person name="Cate J.H.D."/>
            <person name="Banfield J.F."/>
        </authorList>
    </citation>
    <scope>NUCLEOTIDE SEQUENCE</scope>
    <source>
        <strain evidence="5">NC_groundwater_763_Ag_S-0.2um_68_21</strain>
    </source>
</reference>
<comment type="caution">
    <text evidence="5">The sequence shown here is derived from an EMBL/GenBank/DDBJ whole genome shotgun (WGS) entry which is preliminary data.</text>
</comment>
<dbReference type="PROSITE" id="PS52004">
    <property type="entry name" value="KS3_2"/>
    <property type="match status" value="1"/>
</dbReference>
<dbReference type="PANTHER" id="PTHR11712">
    <property type="entry name" value="POLYKETIDE SYNTHASE-RELATED"/>
    <property type="match status" value="1"/>
</dbReference>
<dbReference type="SUPFAM" id="SSF53901">
    <property type="entry name" value="Thiolase-like"/>
    <property type="match status" value="2"/>
</dbReference>
<dbReference type="Gene3D" id="3.40.47.10">
    <property type="match status" value="1"/>
</dbReference>
<dbReference type="InterPro" id="IPR020841">
    <property type="entry name" value="PKS_Beta-ketoAc_synthase_dom"/>
</dbReference>
<dbReference type="Pfam" id="PF02801">
    <property type="entry name" value="Ketoacyl-synt_C"/>
    <property type="match status" value="1"/>
</dbReference>
<accession>A0A932HV16</accession>
<dbReference type="Pfam" id="PF00109">
    <property type="entry name" value="ketoacyl-synt"/>
    <property type="match status" value="1"/>
</dbReference>
<evidence type="ECO:0000313" key="5">
    <source>
        <dbReference type="EMBL" id="MBI3126194.1"/>
    </source>
</evidence>
<dbReference type="InterPro" id="IPR016039">
    <property type="entry name" value="Thiolase-like"/>
</dbReference>